<gene>
    <name evidence="2" type="ORF">IWQ60_009572</name>
</gene>
<accession>A0A9W8DKX6</accession>
<dbReference type="EMBL" id="JANBPT010000815">
    <property type="protein sequence ID" value="KAJ1912638.1"/>
    <property type="molecule type" value="Genomic_DNA"/>
</dbReference>
<name>A0A9W8DKX6_9FUNG</name>
<feature type="chain" id="PRO_5040780847" evidence="1">
    <location>
        <begin position="20"/>
        <end position="180"/>
    </location>
</feature>
<comment type="caution">
    <text evidence="2">The sequence shown here is derived from an EMBL/GenBank/DDBJ whole genome shotgun (WGS) entry which is preliminary data.</text>
</comment>
<dbReference type="Proteomes" id="UP001150569">
    <property type="component" value="Unassembled WGS sequence"/>
</dbReference>
<keyword evidence="1" id="KW-0732">Signal</keyword>
<feature type="signal peptide" evidence="1">
    <location>
        <begin position="1"/>
        <end position="19"/>
    </location>
</feature>
<reference evidence="2" key="1">
    <citation type="submission" date="2022-07" db="EMBL/GenBank/DDBJ databases">
        <title>Phylogenomic reconstructions and comparative analyses of Kickxellomycotina fungi.</title>
        <authorList>
            <person name="Reynolds N.K."/>
            <person name="Stajich J.E."/>
            <person name="Barry K."/>
            <person name="Grigoriev I.V."/>
            <person name="Crous P."/>
            <person name="Smith M.E."/>
        </authorList>
    </citation>
    <scope>NUCLEOTIDE SEQUENCE</scope>
    <source>
        <strain evidence="2">RSA 861</strain>
    </source>
</reference>
<protein>
    <submittedName>
        <fullName evidence="2">Uncharacterized protein</fullName>
    </submittedName>
</protein>
<evidence type="ECO:0000313" key="2">
    <source>
        <dbReference type="EMBL" id="KAJ1912638.1"/>
    </source>
</evidence>
<dbReference type="AlphaFoldDB" id="A0A9W8DKX6"/>
<sequence length="180" mass="18150">MKLAAYAVAILGALVVANAQSSSTSSATSSVASAATPSSAPASSSVPAVSAVGTGANSTTLAAIINSFNQTQQDCMMGEACSVSASKCFTQCFNGSTEQVSDARSCLIACPSSITDSEGTTTIRPDECTNGCFIEFYQDIGLYDPKNPPSPSSQSSSAGQLVTAGFAVPFLISALLYAQL</sequence>
<evidence type="ECO:0000256" key="1">
    <source>
        <dbReference type="SAM" id="SignalP"/>
    </source>
</evidence>
<proteinExistence type="predicted"/>
<keyword evidence="3" id="KW-1185">Reference proteome</keyword>
<evidence type="ECO:0000313" key="3">
    <source>
        <dbReference type="Proteomes" id="UP001150569"/>
    </source>
</evidence>
<organism evidence="2 3">
    <name type="scientific">Tieghemiomyces parasiticus</name>
    <dbReference type="NCBI Taxonomy" id="78921"/>
    <lineage>
        <taxon>Eukaryota</taxon>
        <taxon>Fungi</taxon>
        <taxon>Fungi incertae sedis</taxon>
        <taxon>Zoopagomycota</taxon>
        <taxon>Kickxellomycotina</taxon>
        <taxon>Dimargaritomycetes</taxon>
        <taxon>Dimargaritales</taxon>
        <taxon>Dimargaritaceae</taxon>
        <taxon>Tieghemiomyces</taxon>
    </lineage>
</organism>
<dbReference type="OrthoDB" id="10588801at2759"/>